<accession>A0A1I1WHU5</accession>
<dbReference type="AlphaFoldDB" id="A0A1I1WHU5"/>
<dbReference type="EMBL" id="FONA01000004">
    <property type="protein sequence ID" value="SFD94726.1"/>
    <property type="molecule type" value="Genomic_DNA"/>
</dbReference>
<dbReference type="STRING" id="385682.SAMN05444380_104111"/>
<dbReference type="Proteomes" id="UP000181976">
    <property type="component" value="Unassembled WGS sequence"/>
</dbReference>
<proteinExistence type="predicted"/>
<protein>
    <submittedName>
        <fullName evidence="1">Uncharacterized protein</fullName>
    </submittedName>
</protein>
<keyword evidence="2" id="KW-1185">Reference proteome</keyword>
<dbReference type="InParanoid" id="A0A1I1WHU5"/>
<organism evidence="1 2">
    <name type="scientific">Thermophagus xiamenensis</name>
    <dbReference type="NCBI Taxonomy" id="385682"/>
    <lineage>
        <taxon>Bacteria</taxon>
        <taxon>Pseudomonadati</taxon>
        <taxon>Bacteroidota</taxon>
        <taxon>Bacteroidia</taxon>
        <taxon>Marinilabiliales</taxon>
        <taxon>Marinilabiliaceae</taxon>
        <taxon>Thermophagus</taxon>
    </lineage>
</organism>
<reference evidence="1 2" key="1">
    <citation type="submission" date="2016-10" db="EMBL/GenBank/DDBJ databases">
        <authorList>
            <person name="de Groot N.N."/>
        </authorList>
    </citation>
    <scope>NUCLEOTIDE SEQUENCE [LARGE SCALE GENOMIC DNA]</scope>
    <source>
        <strain evidence="1 2">DSM 19012</strain>
    </source>
</reference>
<sequence length="33" mass="3814">MDLLKEQIILTPILDVLLQEDKKIGKKIISSNY</sequence>
<gene>
    <name evidence="1" type="ORF">SAMN05444380_104111</name>
</gene>
<evidence type="ECO:0000313" key="2">
    <source>
        <dbReference type="Proteomes" id="UP000181976"/>
    </source>
</evidence>
<name>A0A1I1WHU5_9BACT</name>
<evidence type="ECO:0000313" key="1">
    <source>
        <dbReference type="EMBL" id="SFD94726.1"/>
    </source>
</evidence>